<accession>E2S7Q1</accession>
<proteinExistence type="predicted"/>
<dbReference type="STRING" id="585531.HMPREF0063_10058"/>
<dbReference type="AlphaFoldDB" id="E2S7Q1"/>
<protein>
    <recommendedName>
        <fullName evidence="3">Phage protein Gp19/Gp15/Gp42</fullName>
    </recommendedName>
</protein>
<evidence type="ECO:0000313" key="2">
    <source>
        <dbReference type="Proteomes" id="UP000003111"/>
    </source>
</evidence>
<name>E2S7Q1_9ACTN</name>
<dbReference type="HOGENOM" id="CLU_2010397_0_0_11"/>
<evidence type="ECO:0000313" key="1">
    <source>
        <dbReference type="EMBL" id="EFQ84717.1"/>
    </source>
</evidence>
<reference evidence="1" key="1">
    <citation type="submission" date="2010-08" db="EMBL/GenBank/DDBJ databases">
        <authorList>
            <person name="Muzny D."/>
            <person name="Qin X."/>
            <person name="Buhay C."/>
            <person name="Dugan-Rocha S."/>
            <person name="Ding Y."/>
            <person name="Chen G."/>
            <person name="Hawes A."/>
            <person name="Holder M."/>
            <person name="Jhangiani S."/>
            <person name="Johnson A."/>
            <person name="Khan Z."/>
            <person name="Li Z."/>
            <person name="Liu W."/>
            <person name="Liu X."/>
            <person name="Perez L."/>
            <person name="Shen H."/>
            <person name="Wang Q."/>
            <person name="Watt J."/>
            <person name="Xi L."/>
            <person name="Xin Y."/>
            <person name="Zhou J."/>
            <person name="Deng J."/>
            <person name="Jiang H."/>
            <person name="Liu Y."/>
            <person name="Qu J."/>
            <person name="Song X.-Z."/>
            <person name="Zhang L."/>
            <person name="Villasana D."/>
            <person name="Johnson A."/>
            <person name="Liu J."/>
            <person name="Liyanage D."/>
            <person name="Lorensuhewa L."/>
            <person name="Robinson T."/>
            <person name="Song A."/>
            <person name="Song B.-B."/>
            <person name="Dinh H."/>
            <person name="Thornton R."/>
            <person name="Coyle M."/>
            <person name="Francisco L."/>
            <person name="Jackson L."/>
            <person name="Javaid M."/>
            <person name="Korchina V."/>
            <person name="Kovar C."/>
            <person name="Mata R."/>
            <person name="Mathew T."/>
            <person name="Ngo R."/>
            <person name="Nguyen L."/>
            <person name="Nguyen N."/>
            <person name="Okwuonu G."/>
            <person name="Ongeri F."/>
            <person name="Pham C."/>
            <person name="Simmons D."/>
            <person name="Wilczek-Boney K."/>
            <person name="Hale W."/>
            <person name="Jakkamsetti A."/>
            <person name="Pham P."/>
            <person name="Ruth R."/>
            <person name="San Lucas F."/>
            <person name="Warren J."/>
            <person name="Zhang J."/>
            <person name="Zhao Z."/>
            <person name="Zhou C."/>
            <person name="Zhu D."/>
            <person name="Lee S."/>
            <person name="Bess C."/>
            <person name="Blankenburg K."/>
            <person name="Forbes L."/>
            <person name="Fu Q."/>
            <person name="Gubbala S."/>
            <person name="Hirani K."/>
            <person name="Jayaseelan J.C."/>
            <person name="Lara F."/>
            <person name="Munidasa M."/>
            <person name="Palculict T."/>
            <person name="Patil S."/>
            <person name="Pu L.-L."/>
            <person name="Saada N."/>
            <person name="Tang L."/>
            <person name="Weissenberger G."/>
            <person name="Zhu Y."/>
            <person name="Hemphill L."/>
            <person name="Shang Y."/>
            <person name="Youmans B."/>
            <person name="Ayvaz T."/>
            <person name="Ross M."/>
            <person name="Santibanez J."/>
            <person name="Aqrawi P."/>
            <person name="Gross S."/>
            <person name="Joshi V."/>
            <person name="Fowler G."/>
            <person name="Nazareth L."/>
            <person name="Reid J."/>
            <person name="Worley K."/>
            <person name="Petrosino J."/>
            <person name="Highlander S."/>
            <person name="Gibbs R."/>
        </authorList>
    </citation>
    <scope>NUCLEOTIDE SEQUENCE [LARGE SCALE GENOMIC DNA]</scope>
    <source>
        <strain evidence="1">DSM 15272</strain>
    </source>
</reference>
<dbReference type="eggNOG" id="ENOG502ZX9B">
    <property type="taxonomic scope" value="Bacteria"/>
</dbReference>
<dbReference type="EMBL" id="ACLF03000001">
    <property type="protein sequence ID" value="EFQ84717.1"/>
    <property type="molecule type" value="Genomic_DNA"/>
</dbReference>
<dbReference type="Proteomes" id="UP000003111">
    <property type="component" value="Unassembled WGS sequence"/>
</dbReference>
<gene>
    <name evidence="1" type="ORF">HMPREF0063_10058</name>
</gene>
<organism evidence="1 2">
    <name type="scientific">Aeromicrobium marinum DSM 15272</name>
    <dbReference type="NCBI Taxonomy" id="585531"/>
    <lineage>
        <taxon>Bacteria</taxon>
        <taxon>Bacillati</taxon>
        <taxon>Actinomycetota</taxon>
        <taxon>Actinomycetes</taxon>
        <taxon>Propionibacteriales</taxon>
        <taxon>Nocardioidaceae</taxon>
        <taxon>Aeromicrobium</taxon>
    </lineage>
</organism>
<sequence>MFRSLTVEETTVASRLLRVAEADLASKVVALRERFTAAQAALVEDPADETAADFVELATATVCAPVIRVLRNPDGIRQLSIDDGSYTRDQALSSGILRFEPDEVNRLQPSVALGGAYVIGLGG</sequence>
<comment type="caution">
    <text evidence="1">The sequence shown here is derived from an EMBL/GenBank/DDBJ whole genome shotgun (WGS) entry which is preliminary data.</text>
</comment>
<keyword evidence="2" id="KW-1185">Reference proteome</keyword>
<evidence type="ECO:0008006" key="3">
    <source>
        <dbReference type="Google" id="ProtNLM"/>
    </source>
</evidence>